<dbReference type="NCBIfam" id="NF037995">
    <property type="entry name" value="TRAP_S1"/>
    <property type="match status" value="1"/>
</dbReference>
<evidence type="ECO:0000256" key="1">
    <source>
        <dbReference type="ARBA" id="ARBA00004418"/>
    </source>
</evidence>
<organism evidence="5 6">
    <name type="scientific">Paracoccus thiocyanatus</name>
    <dbReference type="NCBI Taxonomy" id="34006"/>
    <lineage>
        <taxon>Bacteria</taxon>
        <taxon>Pseudomonadati</taxon>
        <taxon>Pseudomonadota</taxon>
        <taxon>Alphaproteobacteria</taxon>
        <taxon>Rhodobacterales</taxon>
        <taxon>Paracoccaceae</taxon>
        <taxon>Paracoccus</taxon>
    </lineage>
</organism>
<dbReference type="CDD" id="cd13666">
    <property type="entry name" value="PBP2_TRAP_DctP_like_1"/>
    <property type="match status" value="1"/>
</dbReference>
<reference evidence="5 6" key="1">
    <citation type="submission" date="2018-05" db="EMBL/GenBank/DDBJ databases">
        <title>Whole genome sequencing of Paracoccus thiocyanatus SST.</title>
        <authorList>
            <person name="Ghosh W."/>
            <person name="Rameez M.J."/>
            <person name="Roy C."/>
        </authorList>
    </citation>
    <scope>NUCLEOTIDE SEQUENCE [LARGE SCALE GENOMIC DNA]</scope>
    <source>
        <strain evidence="5 6">SST</strain>
    </source>
</reference>
<protein>
    <submittedName>
        <fullName evidence="5">C4-dicarboxylate ABC transporter permease</fullName>
    </submittedName>
</protein>
<dbReference type="InterPro" id="IPR038404">
    <property type="entry name" value="TRAP_DctP_sf"/>
</dbReference>
<evidence type="ECO:0000256" key="3">
    <source>
        <dbReference type="ARBA" id="ARBA00022764"/>
    </source>
</evidence>
<dbReference type="Pfam" id="PF03480">
    <property type="entry name" value="DctP"/>
    <property type="match status" value="1"/>
</dbReference>
<dbReference type="PANTHER" id="PTHR33376:SF15">
    <property type="entry name" value="BLL6794 PROTEIN"/>
    <property type="match status" value="1"/>
</dbReference>
<name>A0A3D8PE04_9RHOB</name>
<evidence type="ECO:0000256" key="2">
    <source>
        <dbReference type="ARBA" id="ARBA00022729"/>
    </source>
</evidence>
<gene>
    <name evidence="5" type="ORF">DIE28_03210</name>
</gene>
<sequence>MKLITAFALSTALLGAPSLHAETIDATIVAGHPGVFRWVRMFPEAFEPAVNAALEGSGYDMKFTEQFGGTIAGVGEELETVSDGLAEIGTIQSLFDPAKMPLQNVTYYTPFVSDDPRLIGELINDLTINEPMLRQTYDDLGIVPLGGPMAIDSYLLLTTFPVESLADMQGRKIATAGAAVNWLNGTGAVGVSGQIPMYYNDLKTGVYEGVILFATAALPAKLHEVAPYITELGLGAQFAGSIGANKDWFDSQPEEVRQALTAGAEAAGEWYITSLEKGTTAALEQMAAEGATITKPSDEMRKAWAEGLGALAGDWAAQLDEQGLPGSEVLSLYMQRVQELGAVPLRDWATK</sequence>
<comment type="caution">
    <text evidence="5">The sequence shown here is derived from an EMBL/GenBank/DDBJ whole genome shotgun (WGS) entry which is preliminary data.</text>
</comment>
<feature type="chain" id="PRO_5017665863" evidence="4">
    <location>
        <begin position="22"/>
        <end position="351"/>
    </location>
</feature>
<dbReference type="Proteomes" id="UP000256679">
    <property type="component" value="Unassembled WGS sequence"/>
</dbReference>
<dbReference type="EMBL" id="QFCQ01000010">
    <property type="protein sequence ID" value="RDW14296.1"/>
    <property type="molecule type" value="Genomic_DNA"/>
</dbReference>
<dbReference type="AlphaFoldDB" id="A0A3D8PE04"/>
<comment type="subcellular location">
    <subcellularLocation>
        <location evidence="1">Periplasm</location>
    </subcellularLocation>
</comment>
<accession>A0A3D8PE04</accession>
<dbReference type="InterPro" id="IPR018389">
    <property type="entry name" value="DctP_fam"/>
</dbReference>
<keyword evidence="6" id="KW-1185">Reference proteome</keyword>
<evidence type="ECO:0000256" key="4">
    <source>
        <dbReference type="SAM" id="SignalP"/>
    </source>
</evidence>
<dbReference type="Gene3D" id="3.40.190.170">
    <property type="entry name" value="Bacterial extracellular solute-binding protein, family 7"/>
    <property type="match status" value="1"/>
</dbReference>
<feature type="signal peptide" evidence="4">
    <location>
        <begin position="1"/>
        <end position="21"/>
    </location>
</feature>
<dbReference type="RefSeq" id="WP_115754674.1">
    <property type="nucleotide sequence ID" value="NZ_QFCQ01000010.1"/>
</dbReference>
<proteinExistence type="predicted"/>
<dbReference type="PANTHER" id="PTHR33376">
    <property type="match status" value="1"/>
</dbReference>
<keyword evidence="2 4" id="KW-0732">Signal</keyword>
<keyword evidence="3" id="KW-0574">Periplasm</keyword>
<dbReference type="GO" id="GO:0055085">
    <property type="term" value="P:transmembrane transport"/>
    <property type="evidence" value="ECO:0007669"/>
    <property type="project" value="InterPro"/>
</dbReference>
<dbReference type="GO" id="GO:0042597">
    <property type="term" value="C:periplasmic space"/>
    <property type="evidence" value="ECO:0007669"/>
    <property type="project" value="UniProtKB-SubCell"/>
</dbReference>
<evidence type="ECO:0000313" key="5">
    <source>
        <dbReference type="EMBL" id="RDW14296.1"/>
    </source>
</evidence>
<evidence type="ECO:0000313" key="6">
    <source>
        <dbReference type="Proteomes" id="UP000256679"/>
    </source>
</evidence>